<dbReference type="Gene3D" id="2.60.200.20">
    <property type="match status" value="1"/>
</dbReference>
<dbReference type="Proteomes" id="UP001187531">
    <property type="component" value="Unassembled WGS sequence"/>
</dbReference>
<dbReference type="GO" id="GO:0044545">
    <property type="term" value="C:NSL complex"/>
    <property type="evidence" value="ECO:0007669"/>
    <property type="project" value="TreeGrafter"/>
</dbReference>
<feature type="region of interest" description="Disordered" evidence="1">
    <location>
        <begin position="434"/>
        <end position="456"/>
    </location>
</feature>
<organism evidence="3 4">
    <name type="scientific">Artemia franciscana</name>
    <name type="common">Brine shrimp</name>
    <name type="synonym">Artemia sanfranciscana</name>
    <dbReference type="NCBI Taxonomy" id="6661"/>
    <lineage>
        <taxon>Eukaryota</taxon>
        <taxon>Metazoa</taxon>
        <taxon>Ecdysozoa</taxon>
        <taxon>Arthropoda</taxon>
        <taxon>Crustacea</taxon>
        <taxon>Branchiopoda</taxon>
        <taxon>Anostraca</taxon>
        <taxon>Artemiidae</taxon>
        <taxon>Artemia</taxon>
    </lineage>
</organism>
<dbReference type="EMBL" id="JAVRJZ010000003">
    <property type="protein sequence ID" value="KAK2725002.1"/>
    <property type="molecule type" value="Genomic_DNA"/>
</dbReference>
<dbReference type="PANTHER" id="PTHR13233:SF0">
    <property type="entry name" value="MICROSPHERULE PROTEIN 1"/>
    <property type="match status" value="1"/>
</dbReference>
<keyword evidence="4" id="KW-1185">Reference proteome</keyword>
<dbReference type="CDD" id="cd22687">
    <property type="entry name" value="FHA_MCRS1"/>
    <property type="match status" value="1"/>
</dbReference>
<dbReference type="Pfam" id="PF00498">
    <property type="entry name" value="FHA"/>
    <property type="match status" value="1"/>
</dbReference>
<dbReference type="GO" id="GO:0071339">
    <property type="term" value="C:MLL1 complex"/>
    <property type="evidence" value="ECO:0007669"/>
    <property type="project" value="InterPro"/>
</dbReference>
<evidence type="ECO:0000256" key="1">
    <source>
        <dbReference type="SAM" id="MobiDB-lite"/>
    </source>
</evidence>
<evidence type="ECO:0000259" key="2">
    <source>
        <dbReference type="PROSITE" id="PS50006"/>
    </source>
</evidence>
<gene>
    <name evidence="3" type="ORF">QYM36_001449</name>
</gene>
<protein>
    <recommendedName>
        <fullName evidence="2">FHA domain-containing protein</fullName>
    </recommendedName>
</protein>
<dbReference type="InterPro" id="IPR037912">
    <property type="entry name" value="MCRS1"/>
</dbReference>
<feature type="non-terminal residue" evidence="3">
    <location>
        <position position="456"/>
    </location>
</feature>
<dbReference type="PROSITE" id="PS50006">
    <property type="entry name" value="FHA_DOMAIN"/>
    <property type="match status" value="1"/>
</dbReference>
<dbReference type="GO" id="GO:0002151">
    <property type="term" value="F:G-quadruplex RNA binding"/>
    <property type="evidence" value="ECO:0007669"/>
    <property type="project" value="InterPro"/>
</dbReference>
<dbReference type="InterPro" id="IPR025999">
    <property type="entry name" value="MCRS_N"/>
</dbReference>
<dbReference type="PANTHER" id="PTHR13233">
    <property type="entry name" value="MICROSPHERULE PROTEIN 1"/>
    <property type="match status" value="1"/>
</dbReference>
<dbReference type="Pfam" id="PF13325">
    <property type="entry name" value="MCRS_N"/>
    <property type="match status" value="1"/>
</dbReference>
<dbReference type="AlphaFoldDB" id="A0AA88INN8"/>
<evidence type="ECO:0000313" key="4">
    <source>
        <dbReference type="Proteomes" id="UP001187531"/>
    </source>
</evidence>
<evidence type="ECO:0000313" key="3">
    <source>
        <dbReference type="EMBL" id="KAK2725002.1"/>
    </source>
</evidence>
<comment type="caution">
    <text evidence="3">The sequence shown here is derived from an EMBL/GenBank/DDBJ whole genome shotgun (WGS) entry which is preliminary data.</text>
</comment>
<dbReference type="SUPFAM" id="SSF49879">
    <property type="entry name" value="SMAD/FHA domain"/>
    <property type="match status" value="1"/>
</dbReference>
<reference evidence="3" key="1">
    <citation type="submission" date="2023-07" db="EMBL/GenBank/DDBJ databases">
        <title>Chromosome-level genome assembly of Artemia franciscana.</title>
        <authorList>
            <person name="Jo E."/>
        </authorList>
    </citation>
    <scope>NUCLEOTIDE SEQUENCE</scope>
    <source>
        <tissue evidence="3">Whole body</tissue>
    </source>
</reference>
<accession>A0AA88INN8</accession>
<dbReference type="GO" id="GO:0031011">
    <property type="term" value="C:Ino80 complex"/>
    <property type="evidence" value="ECO:0007669"/>
    <property type="project" value="InterPro"/>
</dbReference>
<name>A0AA88INN8_ARTSF</name>
<feature type="compositionally biased region" description="Low complexity" evidence="1">
    <location>
        <begin position="438"/>
        <end position="456"/>
    </location>
</feature>
<dbReference type="SMART" id="SM00240">
    <property type="entry name" value="FHA"/>
    <property type="match status" value="1"/>
</dbReference>
<sequence>GIFRCHFNKTISKTCLSAKLNKGQIMEDTAAEIVQKRSSGRPIKRKKFNDDEIGTNRINTKSAKQRHSIGKGSKDSFNALIQQTKKQTSRVCKRPRKANSKQGHIAATRDLGRWKPADDLALITGVLQTNDLVSVHRGVKFSCHFTLDEVTDRWYALMYDKLVSKTATAGMRNLHPETVASIQARTLYSKEEEDALADIESTTKAVVQTFEDLIREKPTVFHVCRTGKALLAHWQLMKQYNLLKDQDIQPIPKGDNIMQFHDAESLLRDSELGEPTNDFLENELVASDRMSKRSIRRLESEVKSLQNVAESLLGTEFQEFDSQTLSMLKGKVINYHVKSKEVTIGRSTPNSAVDIDLSREGPAWKISRRQGVIRLTSLGKFILVNEGKRPMYVDGKVLLSGAKTKLVHNSVIEVAGLSFVFVVNQDLLTSLRTEAKQQSNVPSSSSQPSASTSATL</sequence>
<dbReference type="GO" id="GO:0045944">
    <property type="term" value="P:positive regulation of transcription by RNA polymerase II"/>
    <property type="evidence" value="ECO:0007669"/>
    <property type="project" value="TreeGrafter"/>
</dbReference>
<dbReference type="InterPro" id="IPR008984">
    <property type="entry name" value="SMAD_FHA_dom_sf"/>
</dbReference>
<proteinExistence type="predicted"/>
<dbReference type="InterPro" id="IPR000253">
    <property type="entry name" value="FHA_dom"/>
</dbReference>
<feature type="domain" description="FHA" evidence="2">
    <location>
        <begin position="342"/>
        <end position="398"/>
    </location>
</feature>